<keyword evidence="1" id="KW-0472">Membrane</keyword>
<evidence type="ECO:0000256" key="1">
    <source>
        <dbReference type="SAM" id="Phobius"/>
    </source>
</evidence>
<accession>A0A8H7GW83</accession>
<evidence type="ECO:0000313" key="2">
    <source>
        <dbReference type="EMBL" id="KAF8004067.1"/>
    </source>
</evidence>
<sequence>MKGYTYIDTSVTPTTTFTTTENGTTFTIRSPCYATVVDGCYVKKNAGVMPKPGLSAGLWALVILLTSSLTSALTA</sequence>
<keyword evidence="3" id="KW-1185">Reference proteome</keyword>
<reference evidence="2" key="1">
    <citation type="submission" date="2020-10" db="EMBL/GenBank/DDBJ databases">
        <title>The Whole-Genome Sequence of Metschnikowia persimmonesis, a Novel Endophytic Yeast Species Isolated from Medicinal Plant Diospyros kaki Thumb.</title>
        <authorList>
            <person name="Rahmat E."/>
            <person name="Kang Y."/>
        </authorList>
    </citation>
    <scope>NUCLEOTIDE SEQUENCE</scope>
    <source>
        <strain evidence="2">KIOM G15050</strain>
    </source>
</reference>
<feature type="transmembrane region" description="Helical" evidence="1">
    <location>
        <begin position="53"/>
        <end position="73"/>
    </location>
</feature>
<dbReference type="EMBL" id="JACBPP010000002">
    <property type="protein sequence ID" value="KAF8004067.1"/>
    <property type="molecule type" value="Genomic_DNA"/>
</dbReference>
<keyword evidence="1" id="KW-0812">Transmembrane</keyword>
<protein>
    <submittedName>
        <fullName evidence="2">Uncharacterized protein</fullName>
    </submittedName>
</protein>
<name>A0A8H7GW83_9ASCO</name>
<organism evidence="2 3">
    <name type="scientific">Metschnikowia pulcherrima</name>
    <dbReference type="NCBI Taxonomy" id="27326"/>
    <lineage>
        <taxon>Eukaryota</taxon>
        <taxon>Fungi</taxon>
        <taxon>Dikarya</taxon>
        <taxon>Ascomycota</taxon>
        <taxon>Saccharomycotina</taxon>
        <taxon>Pichiomycetes</taxon>
        <taxon>Metschnikowiaceae</taxon>
        <taxon>Metschnikowia</taxon>
    </lineage>
</organism>
<comment type="caution">
    <text evidence="2">The sequence shown here is derived from an EMBL/GenBank/DDBJ whole genome shotgun (WGS) entry which is preliminary data.</text>
</comment>
<dbReference type="Proteomes" id="UP000649328">
    <property type="component" value="Unassembled WGS sequence"/>
</dbReference>
<dbReference type="AlphaFoldDB" id="A0A8H7GW83"/>
<gene>
    <name evidence="2" type="ORF">HF325_001515</name>
</gene>
<proteinExistence type="predicted"/>
<keyword evidence="1" id="KW-1133">Transmembrane helix</keyword>
<evidence type="ECO:0000313" key="3">
    <source>
        <dbReference type="Proteomes" id="UP000649328"/>
    </source>
</evidence>